<name>A0ABX1AQB4_9ACTN</name>
<protein>
    <recommendedName>
        <fullName evidence="2 6">Argininosuccinate lyase</fullName>
        <shortName evidence="6">ASAL</shortName>
        <ecNumber evidence="2 6">4.3.2.1</ecNumber>
    </recommendedName>
    <alternativeName>
        <fullName evidence="6">Arginosuccinase</fullName>
    </alternativeName>
</protein>
<dbReference type="HAMAP" id="MF_00006">
    <property type="entry name" value="Arg_succ_lyase"/>
    <property type="match status" value="1"/>
</dbReference>
<dbReference type="PRINTS" id="PR00149">
    <property type="entry name" value="FUMRATELYASE"/>
</dbReference>
<dbReference type="NCBIfam" id="TIGR00838">
    <property type="entry name" value="argH"/>
    <property type="match status" value="1"/>
</dbReference>
<dbReference type="PROSITE" id="PS00163">
    <property type="entry name" value="FUMARATE_LYASES"/>
    <property type="match status" value="1"/>
</dbReference>
<dbReference type="InterPro" id="IPR009049">
    <property type="entry name" value="Argininosuccinate_lyase"/>
</dbReference>
<keyword evidence="3 6" id="KW-0055">Arginine biosynthesis</keyword>
<dbReference type="PANTHER" id="PTHR43814">
    <property type="entry name" value="ARGININOSUCCINATE LYASE"/>
    <property type="match status" value="1"/>
</dbReference>
<keyword evidence="5 6" id="KW-0456">Lyase</keyword>
<sequence>MSNGAGPDAPQQPESGMRLWGGRFADGPSEALERLSASVHFDWRLAPYDIAGSRAHAAALHRAGLLTDEELSAMLAGLGRLLTDVEAGTFVGTVADEDVHTALERGLLERVGPELGGKLRAGRSRNDQVATLFRMYLRDHARVIGGLLADLGEALTELAAAHPDAAMPGRTHLQHAQPVLLSHHLLAHVHALGRDAERLRQWDARTAVSPYGSGALAGSTLGLDPRAVAAELGFEHGSSANSIDGTASRDFVAEFAFITAMVGVDLSRIAEEIILWNTKEFSFVTLHDAFSTGSSIMPQKKNPDIAELARGKSGRLIGNLTGLLATLKALPLAYNRDLQEDKEPVFDSCDQLEVLLPAFTGMIATLTVHTDRMAELAPAGFSLATDIAEWLVRRGVPFRVAHEVAGACVQVCEKEGIELDQLTDEQFAAISPHLTPEVREVLTVAGSLASRSGRGGTAPAAVAEQLTEVRAELAEQRAWAAAR</sequence>
<comment type="subcellular location">
    <subcellularLocation>
        <location evidence="6">Cytoplasm</location>
    </subcellularLocation>
</comment>
<evidence type="ECO:0000256" key="6">
    <source>
        <dbReference type="HAMAP-Rule" id="MF_00006"/>
    </source>
</evidence>
<gene>
    <name evidence="6 10" type="primary">argH</name>
    <name evidence="10" type="ORF">HCJ92_11455</name>
</gene>
<organism evidence="10 11">
    <name type="scientific">Streptomyces spiramenti</name>
    <dbReference type="NCBI Taxonomy" id="2720606"/>
    <lineage>
        <taxon>Bacteria</taxon>
        <taxon>Bacillati</taxon>
        <taxon>Actinomycetota</taxon>
        <taxon>Actinomycetes</taxon>
        <taxon>Kitasatosporales</taxon>
        <taxon>Streptomycetaceae</taxon>
        <taxon>Streptomyces</taxon>
    </lineage>
</organism>
<dbReference type="Proteomes" id="UP000746503">
    <property type="component" value="Unassembled WGS sequence"/>
</dbReference>
<keyword evidence="6" id="KW-0963">Cytoplasm</keyword>
<dbReference type="GO" id="GO:0004056">
    <property type="term" value="F:argininosuccinate lyase activity"/>
    <property type="evidence" value="ECO:0007669"/>
    <property type="project" value="UniProtKB-EC"/>
</dbReference>
<reference evidence="10 11" key="1">
    <citation type="submission" date="2020-03" db="EMBL/GenBank/DDBJ databases">
        <title>Draft genome of Streptomyces sp. ventii, isolated from the Axial Seamount in the Pacific Ocean, and resequencing of the two type strains Streptomyces lonarensis strain NCL 716 and Streptomyces bohaiensis strain 11A07.</title>
        <authorList>
            <person name="Loughran R.M."/>
            <person name="Pfannmuller K.M."/>
            <person name="Wasson B.J."/>
            <person name="Deadmond M.C."/>
            <person name="Paddock B.E."/>
            <person name="Koyack M.J."/>
            <person name="Gallegos D.A."/>
            <person name="Mitchell E.A."/>
            <person name="Ushijima B."/>
            <person name="Saw J.H."/>
            <person name="Mcphail K.L."/>
            <person name="Videau P."/>
        </authorList>
    </citation>
    <scope>NUCLEOTIDE SEQUENCE [LARGE SCALE GENOMIC DNA]</scope>
    <source>
        <strain evidence="11">5675061</strain>
    </source>
</reference>
<keyword evidence="4 6" id="KW-0028">Amino-acid biosynthesis</keyword>
<dbReference type="EC" id="4.3.2.1" evidence="2 6"/>
<dbReference type="InterPro" id="IPR008948">
    <property type="entry name" value="L-Aspartase-like"/>
</dbReference>
<evidence type="ECO:0000256" key="7">
    <source>
        <dbReference type="SAM" id="MobiDB-lite"/>
    </source>
</evidence>
<feature type="region of interest" description="Disordered" evidence="7">
    <location>
        <begin position="1"/>
        <end position="20"/>
    </location>
</feature>
<dbReference type="PANTHER" id="PTHR43814:SF1">
    <property type="entry name" value="ARGININOSUCCINATE LYASE"/>
    <property type="match status" value="1"/>
</dbReference>
<evidence type="ECO:0000259" key="8">
    <source>
        <dbReference type="Pfam" id="PF00206"/>
    </source>
</evidence>
<dbReference type="CDD" id="cd01359">
    <property type="entry name" value="Argininosuccinate_lyase"/>
    <property type="match status" value="1"/>
</dbReference>
<comment type="similarity">
    <text evidence="6">Belongs to the lyase 1 family. Argininosuccinate lyase subfamily.</text>
</comment>
<evidence type="ECO:0000313" key="11">
    <source>
        <dbReference type="Proteomes" id="UP000746503"/>
    </source>
</evidence>
<dbReference type="PRINTS" id="PR00145">
    <property type="entry name" value="ARGSUCLYASE"/>
</dbReference>
<dbReference type="InterPro" id="IPR029419">
    <property type="entry name" value="Arg_succ_lyase_C"/>
</dbReference>
<dbReference type="InterPro" id="IPR020557">
    <property type="entry name" value="Fumarate_lyase_CS"/>
</dbReference>
<dbReference type="InterPro" id="IPR000362">
    <property type="entry name" value="Fumarate_lyase_fam"/>
</dbReference>
<evidence type="ECO:0000256" key="1">
    <source>
        <dbReference type="ARBA" id="ARBA00004941"/>
    </source>
</evidence>
<evidence type="ECO:0000259" key="9">
    <source>
        <dbReference type="Pfam" id="PF14698"/>
    </source>
</evidence>
<accession>A0ABX1AQB4</accession>
<comment type="pathway">
    <text evidence="1 6">Amino-acid biosynthesis; L-arginine biosynthesis; L-arginine from L-ornithine and carbamoyl phosphate: step 3/3.</text>
</comment>
<dbReference type="InterPro" id="IPR022761">
    <property type="entry name" value="Fumarate_lyase_N"/>
</dbReference>
<comment type="catalytic activity">
    <reaction evidence="6">
        <text>2-(N(omega)-L-arginino)succinate = fumarate + L-arginine</text>
        <dbReference type="Rhea" id="RHEA:24020"/>
        <dbReference type="ChEBI" id="CHEBI:29806"/>
        <dbReference type="ChEBI" id="CHEBI:32682"/>
        <dbReference type="ChEBI" id="CHEBI:57472"/>
        <dbReference type="EC" id="4.3.2.1"/>
    </reaction>
</comment>
<evidence type="ECO:0000256" key="5">
    <source>
        <dbReference type="ARBA" id="ARBA00023239"/>
    </source>
</evidence>
<dbReference type="Pfam" id="PF14698">
    <property type="entry name" value="ASL_C2"/>
    <property type="match status" value="1"/>
</dbReference>
<dbReference type="RefSeq" id="WP_167933410.1">
    <property type="nucleotide sequence ID" value="NZ_JAAVJB010000074.1"/>
</dbReference>
<dbReference type="Gene3D" id="1.10.275.10">
    <property type="entry name" value="Fumarase/aspartase (N-terminal domain)"/>
    <property type="match status" value="1"/>
</dbReference>
<dbReference type="Gene3D" id="1.20.200.10">
    <property type="entry name" value="Fumarase/aspartase (Central domain)"/>
    <property type="match status" value="1"/>
</dbReference>
<feature type="domain" description="Fumarate lyase N-terminal" evidence="8">
    <location>
        <begin position="22"/>
        <end position="318"/>
    </location>
</feature>
<evidence type="ECO:0000313" key="10">
    <source>
        <dbReference type="EMBL" id="NJP66888.1"/>
    </source>
</evidence>
<proteinExistence type="inferred from homology"/>
<dbReference type="InterPro" id="IPR024083">
    <property type="entry name" value="Fumarase/histidase_N"/>
</dbReference>
<keyword evidence="11" id="KW-1185">Reference proteome</keyword>
<dbReference type="EMBL" id="JAAVJB010000074">
    <property type="protein sequence ID" value="NJP66888.1"/>
    <property type="molecule type" value="Genomic_DNA"/>
</dbReference>
<comment type="caution">
    <text evidence="10">The sequence shown here is derived from an EMBL/GenBank/DDBJ whole genome shotgun (WGS) entry which is preliminary data.</text>
</comment>
<evidence type="ECO:0000256" key="4">
    <source>
        <dbReference type="ARBA" id="ARBA00022605"/>
    </source>
</evidence>
<evidence type="ECO:0000256" key="3">
    <source>
        <dbReference type="ARBA" id="ARBA00022571"/>
    </source>
</evidence>
<dbReference type="Gene3D" id="1.10.40.30">
    <property type="entry name" value="Fumarase/aspartase (C-terminal domain)"/>
    <property type="match status" value="1"/>
</dbReference>
<dbReference type="Pfam" id="PF00206">
    <property type="entry name" value="Lyase_1"/>
    <property type="match status" value="1"/>
</dbReference>
<dbReference type="SUPFAM" id="SSF48557">
    <property type="entry name" value="L-aspartase-like"/>
    <property type="match status" value="1"/>
</dbReference>
<evidence type="ECO:0000256" key="2">
    <source>
        <dbReference type="ARBA" id="ARBA00012338"/>
    </source>
</evidence>
<feature type="domain" description="Argininosuccinate lyase C-terminal" evidence="9">
    <location>
        <begin position="381"/>
        <end position="448"/>
    </location>
</feature>